<evidence type="ECO:0000256" key="5">
    <source>
        <dbReference type="SAM" id="Phobius"/>
    </source>
</evidence>
<proteinExistence type="predicted"/>
<dbReference type="InterPro" id="IPR020846">
    <property type="entry name" value="MFS_dom"/>
</dbReference>
<feature type="transmembrane region" description="Helical" evidence="5">
    <location>
        <begin position="312"/>
        <end position="339"/>
    </location>
</feature>
<dbReference type="SUPFAM" id="SSF103473">
    <property type="entry name" value="MFS general substrate transporter"/>
    <property type="match status" value="1"/>
</dbReference>
<keyword evidence="8" id="KW-1185">Reference proteome</keyword>
<dbReference type="GO" id="GO:0005635">
    <property type="term" value="C:nuclear envelope"/>
    <property type="evidence" value="ECO:0007669"/>
    <property type="project" value="TreeGrafter"/>
</dbReference>
<comment type="subcellular location">
    <subcellularLocation>
        <location evidence="1">Membrane</location>
        <topology evidence="1">Multi-pass membrane protein</topology>
    </subcellularLocation>
</comment>
<accession>A0A067BSC4</accession>
<feature type="transmembrane region" description="Helical" evidence="5">
    <location>
        <begin position="367"/>
        <end position="394"/>
    </location>
</feature>
<feature type="domain" description="Major facilitator superfamily (MFS) profile" evidence="6">
    <location>
        <begin position="12"/>
        <end position="428"/>
    </location>
</feature>
<dbReference type="OMA" id="LMAMAIM"/>
<feature type="transmembrane region" description="Helical" evidence="5">
    <location>
        <begin position="249"/>
        <end position="270"/>
    </location>
</feature>
<dbReference type="OrthoDB" id="10262656at2759"/>
<dbReference type="Gene3D" id="1.20.1250.20">
    <property type="entry name" value="MFS general substrate transporter like domains"/>
    <property type="match status" value="1"/>
</dbReference>
<dbReference type="VEuPathDB" id="FungiDB:SPRG_12436"/>
<dbReference type="EMBL" id="KK583288">
    <property type="protein sequence ID" value="KDO21429.1"/>
    <property type="molecule type" value="Genomic_DNA"/>
</dbReference>
<feature type="transmembrane region" description="Helical" evidence="5">
    <location>
        <begin position="282"/>
        <end position="306"/>
    </location>
</feature>
<dbReference type="PROSITE" id="PS50850">
    <property type="entry name" value="MFS"/>
    <property type="match status" value="1"/>
</dbReference>
<keyword evidence="3 5" id="KW-1133">Transmembrane helix</keyword>
<evidence type="ECO:0000313" key="8">
    <source>
        <dbReference type="Proteomes" id="UP000030745"/>
    </source>
</evidence>
<evidence type="ECO:0000256" key="3">
    <source>
        <dbReference type="ARBA" id="ARBA00022989"/>
    </source>
</evidence>
<feature type="transmembrane region" description="Helical" evidence="5">
    <location>
        <begin position="400"/>
        <end position="418"/>
    </location>
</feature>
<sequence>MTVTKLPVGLDPVRALYVISFVDLFAVSLIMPSLPTFIKSLGGDALTVGFITSMYGAIQTVTSPMAGVLSDIFDRRTVLLVGIAGATVGYVVLGMSLTLSMALFSRIPIGIFKHTMSTVKLLVADQTTPALRADALGKINAYSNFGFIFGPIVGGYLSDQPHGFNITAFLTAIMFVFNYAVVYSMLPPCPPTPATSSLSKAPDATVEDLEAQAPPASRDPEPSLPIAFFHKIVEYKDILKASPKARNILVVRLLMSGASILFRSHFMLLLEEKYAASSIQRGYILSYTGVLAACSSWFVGPILAMAPSESMLIQATSLICVVSFLATAVSNSLWMVLLLQIPREIGISIFRACSLSMQTAAVQPQHLGGILGLSTSLTALARTIAPVLSGYLYIASVDGPTYGATVLTLLSSSLFYVATVHPSHKHKQ</sequence>
<evidence type="ECO:0000256" key="4">
    <source>
        <dbReference type="ARBA" id="ARBA00023136"/>
    </source>
</evidence>
<dbReference type="KEGG" id="spar:SPRG_12436"/>
<evidence type="ECO:0000256" key="1">
    <source>
        <dbReference type="ARBA" id="ARBA00004141"/>
    </source>
</evidence>
<dbReference type="InterPro" id="IPR036259">
    <property type="entry name" value="MFS_trans_sf"/>
</dbReference>
<evidence type="ECO:0000259" key="6">
    <source>
        <dbReference type="PROSITE" id="PS50850"/>
    </source>
</evidence>
<evidence type="ECO:0000256" key="2">
    <source>
        <dbReference type="ARBA" id="ARBA00022692"/>
    </source>
</evidence>
<protein>
    <recommendedName>
        <fullName evidence="6">Major facilitator superfamily (MFS) profile domain-containing protein</fullName>
    </recommendedName>
</protein>
<feature type="transmembrane region" description="Helical" evidence="5">
    <location>
        <begin position="78"/>
        <end position="104"/>
    </location>
</feature>
<dbReference type="Proteomes" id="UP000030745">
    <property type="component" value="Unassembled WGS sequence"/>
</dbReference>
<evidence type="ECO:0000313" key="7">
    <source>
        <dbReference type="EMBL" id="KDO21429.1"/>
    </source>
</evidence>
<gene>
    <name evidence="7" type="ORF">SPRG_12436</name>
</gene>
<dbReference type="PANTHER" id="PTHR24002:SF3">
    <property type="entry name" value="SOLUTE CARRIER FAMILY 22 MEMBER 18"/>
    <property type="match status" value="1"/>
</dbReference>
<dbReference type="RefSeq" id="XP_012207876.1">
    <property type="nucleotide sequence ID" value="XM_012352486.1"/>
</dbReference>
<dbReference type="InterPro" id="IPR011701">
    <property type="entry name" value="MFS"/>
</dbReference>
<name>A0A067BSC4_SAPPC</name>
<organism evidence="7 8">
    <name type="scientific">Saprolegnia parasitica (strain CBS 223.65)</name>
    <dbReference type="NCBI Taxonomy" id="695850"/>
    <lineage>
        <taxon>Eukaryota</taxon>
        <taxon>Sar</taxon>
        <taxon>Stramenopiles</taxon>
        <taxon>Oomycota</taxon>
        <taxon>Saprolegniomycetes</taxon>
        <taxon>Saprolegniales</taxon>
        <taxon>Saprolegniaceae</taxon>
        <taxon>Saprolegnia</taxon>
    </lineage>
</organism>
<dbReference type="GeneID" id="24134394"/>
<keyword evidence="4 5" id="KW-0472">Membrane</keyword>
<dbReference type="AlphaFoldDB" id="A0A067BSC4"/>
<dbReference type="GO" id="GO:0016020">
    <property type="term" value="C:membrane"/>
    <property type="evidence" value="ECO:0007669"/>
    <property type="project" value="UniProtKB-SubCell"/>
</dbReference>
<reference evidence="7 8" key="1">
    <citation type="journal article" date="2013" name="PLoS Genet.">
        <title>Distinctive expansion of potential virulence genes in the genome of the oomycete fish pathogen Saprolegnia parasitica.</title>
        <authorList>
            <person name="Jiang R.H."/>
            <person name="de Bruijn I."/>
            <person name="Haas B.J."/>
            <person name="Belmonte R."/>
            <person name="Lobach L."/>
            <person name="Christie J."/>
            <person name="van den Ackerveken G."/>
            <person name="Bottin A."/>
            <person name="Bulone V."/>
            <person name="Diaz-Moreno S.M."/>
            <person name="Dumas B."/>
            <person name="Fan L."/>
            <person name="Gaulin E."/>
            <person name="Govers F."/>
            <person name="Grenville-Briggs L.J."/>
            <person name="Horner N.R."/>
            <person name="Levin J.Z."/>
            <person name="Mammella M."/>
            <person name="Meijer H.J."/>
            <person name="Morris P."/>
            <person name="Nusbaum C."/>
            <person name="Oome S."/>
            <person name="Phillips A.J."/>
            <person name="van Rooyen D."/>
            <person name="Rzeszutek E."/>
            <person name="Saraiva M."/>
            <person name="Secombes C.J."/>
            <person name="Seidl M.F."/>
            <person name="Snel B."/>
            <person name="Stassen J.H."/>
            <person name="Sykes S."/>
            <person name="Tripathy S."/>
            <person name="van den Berg H."/>
            <person name="Vega-Arreguin J.C."/>
            <person name="Wawra S."/>
            <person name="Young S.K."/>
            <person name="Zeng Q."/>
            <person name="Dieguez-Uribeondo J."/>
            <person name="Russ C."/>
            <person name="Tyler B.M."/>
            <person name="van West P."/>
        </authorList>
    </citation>
    <scope>NUCLEOTIDE SEQUENCE [LARGE SCALE GENOMIC DNA]</scope>
    <source>
        <strain evidence="7 8">CBS 223.65</strain>
    </source>
</reference>
<dbReference type="PANTHER" id="PTHR24002">
    <property type="entry name" value="SOLUTE CARRIER FAMILY 22 MEMBER 18"/>
    <property type="match status" value="1"/>
</dbReference>
<feature type="transmembrane region" description="Helical" evidence="5">
    <location>
        <begin position="166"/>
        <end position="186"/>
    </location>
</feature>
<dbReference type="PRINTS" id="PR01035">
    <property type="entry name" value="TCRTETA"/>
</dbReference>
<dbReference type="Pfam" id="PF07690">
    <property type="entry name" value="MFS_1"/>
    <property type="match status" value="1"/>
</dbReference>
<dbReference type="InterPro" id="IPR001958">
    <property type="entry name" value="Tet-R_TetA/multi-R_MdtG-like"/>
</dbReference>
<keyword evidence="2 5" id="KW-0812">Transmembrane</keyword>
<feature type="transmembrane region" description="Helical" evidence="5">
    <location>
        <begin position="15"/>
        <end position="34"/>
    </location>
</feature>
<dbReference type="GO" id="GO:0022857">
    <property type="term" value="F:transmembrane transporter activity"/>
    <property type="evidence" value="ECO:0007669"/>
    <property type="project" value="InterPro"/>
</dbReference>